<dbReference type="GO" id="GO:0016787">
    <property type="term" value="F:hydrolase activity"/>
    <property type="evidence" value="ECO:0007669"/>
    <property type="project" value="UniProtKB-KW"/>
</dbReference>
<dbReference type="GO" id="GO:0005524">
    <property type="term" value="F:ATP binding"/>
    <property type="evidence" value="ECO:0007669"/>
    <property type="project" value="UniProtKB-KW"/>
</dbReference>
<dbReference type="Pfam" id="PF18149">
    <property type="entry name" value="Helicase_PWI"/>
    <property type="match status" value="1"/>
</dbReference>
<dbReference type="FunFam" id="3.40.50.300:FF:000062">
    <property type="entry name" value="U5 small nuclear ribonucleoprotein helicase"/>
    <property type="match status" value="1"/>
</dbReference>
<dbReference type="PANTHER" id="PTHR47961">
    <property type="entry name" value="DNA POLYMERASE THETA, PUTATIVE (AFU_ORTHOLOGUE AFUA_1G05260)-RELATED"/>
    <property type="match status" value="1"/>
</dbReference>
<feature type="transmembrane region" description="Helical" evidence="9">
    <location>
        <begin position="2254"/>
        <end position="2271"/>
    </location>
</feature>
<keyword evidence="9" id="KW-1133">Transmembrane helix</keyword>
<evidence type="ECO:0000256" key="5">
    <source>
        <dbReference type="ARBA" id="ARBA00022806"/>
    </source>
</evidence>
<dbReference type="Gene3D" id="2.60.40.150">
    <property type="entry name" value="C2 domain"/>
    <property type="match status" value="2"/>
</dbReference>
<dbReference type="Pfam" id="PF23445">
    <property type="entry name" value="WHD_SNRNP200"/>
    <property type="match status" value="2"/>
</dbReference>
<evidence type="ECO:0000256" key="3">
    <source>
        <dbReference type="ARBA" id="ARBA00022741"/>
    </source>
</evidence>
<keyword evidence="2" id="KW-0677">Repeat</keyword>
<dbReference type="SUPFAM" id="SSF46785">
    <property type="entry name" value="Winged helix' DNA-binding domain"/>
    <property type="match status" value="1"/>
</dbReference>
<dbReference type="EMBL" id="BDSA01000013">
    <property type="protein sequence ID" value="GBE63071.1"/>
    <property type="molecule type" value="Genomic_DNA"/>
</dbReference>
<feature type="domain" description="Helicase ATP-binding" evidence="10">
    <location>
        <begin position="452"/>
        <end position="632"/>
    </location>
</feature>
<dbReference type="Gene3D" id="1.10.150.20">
    <property type="entry name" value="5' to 3' exonuclease, C-terminal subdomain"/>
    <property type="match status" value="2"/>
</dbReference>
<dbReference type="Gene3D" id="1.10.10.10">
    <property type="entry name" value="Winged helix-like DNA-binding domain superfamily/Winged helix DNA-binding domain"/>
    <property type="match status" value="2"/>
</dbReference>
<dbReference type="InterPro" id="IPR001650">
    <property type="entry name" value="Helicase_C-like"/>
</dbReference>
<dbReference type="RefSeq" id="XP_028869314.1">
    <property type="nucleotide sequence ID" value="XM_029013481.1"/>
</dbReference>
<keyword evidence="3" id="KW-0547">Nucleotide-binding</keyword>
<dbReference type="SMART" id="SM00487">
    <property type="entry name" value="DEXDc"/>
    <property type="match status" value="2"/>
</dbReference>
<sequence length="2301" mass="260928">MGDKVTYAAPKRTEDNKRLHMVDTGRGPMKHRRTRLDLKKGESVLNVDITDSGFYVPSSLATRNKYEEILNLLQETLVDQPQEVLKGAFDEVMTHLRAAGLKAEERRKLCEDVLGPLNDDLFYRLYHTAKELVDFGTGDEPRESTGVTDDPAGIAVVFDEDDEDDESDVHSVEADEDEDDEHAESHIQTIRRDGVEYAETDKYHLPISKIDPHWLQRELNLIFGDPNLAVATEKEILAALGIADIQECENKLVLILKYENFEFAKLVLRNRWKIMYCTRLGQAQTDEEKEAIFDEMKQTEEGMEVLQELEEVHLRRTKDQELTLNVTREAANLARQNAKREGNELQDGDEEELIPEPAAIPEDAALSGHPTIVDLEALAFKDGAQHMTNTRVVLPPESERVEHKSYDEVIIYPLERPKDLQRKSIKHLPEWTHAAFPGVDSLNPVQSVIAEIAFEHFEENMLVCAPTGAGKTNVAVLAMLSVMAQHRDENGHLNLNDFKIVYVSPMKSLVMEQAQSFTQRFAPYGLNVRELTGDMSLTRNQLMETQLLVVTPEKWDVVTRRSGMENSVQLIIIDEIHLLHDKRGPVLESIVARAMHNDRKNKMKTRLVGLSATMPNYTDIAEFLKVNPDRGLFYFGNHYRPVGLEQRYIGIKEKKAVKRYNCMNEIVYERVMEDAGKNQILVFVHSRKETARTAKLIRDMAFKTDALNIFLHSDSASREILATEAEAIKTAELRELLPYGFGIHHAGLPRSDRKLVEDLFSDGHIQLLISTATLSWGVNLPAHTVIIKGTQVYSPEEGCWTELCPLSVQQMMGRAGRPQFDKEGKGIIITAHEKLQFYLSLNNQQLPIESQLVSSLPELLNAEVVLGNVTTRKDAVMWLRDTYFAIRMRKEPRLYGVIEADDDGEDEEENRNSTTIDEELFDVRLESLAHSALIELDKHALIRYERRSGAIKSTPLGRIASLYYLKPPSVKTYVDNMKADLSDSDILKVFSASAEFKYIPVRDEEKVELAALMEKVPIPVRGQGQEGTSKVAVLLQSYISRFDLDGYALVSEMTFITQNAGRIIRALYEIALNNAWSQLAQRLFDLGKMVERRMWSVMLPLRQFKSLPEELVLKLERNDFGWDRYYDLSSVELGELCRQPKLGKTIHKLIHLVPRLDLQVFVQPLTREMLRVEVNITPDFQWDPKLHGSNEKFWLFVEDGSGEKILHSQTFVLLPFTPGHVEDYSVFFTVELSHPLCSHYFLRLTSEKWIGSESKISISFSRLILPEKAQPFTELFDQQPRPVSAMINLPGEVVALNKAFFRKAFGDTHFNAIQTRVFDAMYSQSDSLLLCAPSRSGKFTCAEIAITRCLCTCENATVVVVSPFKTVADQRLERLRYKFGDICQVNSLVGDVKTDLMVIAQSTIVVCTPKQWDFVSRRWKSKQCLQSVDLFVVENLELLDDPSVGPELEVAVSRMRFIAAQLGYATRIIGLGGPISNALDVGGWIGATAASIFNFRPNSHRAVLPKFTIQSFDQWDSETRRFSMFNSACNFVLSHFRESDDDNCSALMFTVDRRFCRLLAMEVLLSMEYHVGITEAAPLGDEAGNDILAKLTARERALSKLIEGGVGYCHDGFSEAEIKVMEELFRRGQIKVLVATASAIWSLTVYAPLVVVVDISVSATNRPISQGIYPQSDLLRMLSCAYVPEDLSTVKPHAIILYDTPKRRYLYKLLEEAFPVESCLEARIEELINAEIVQGAIENAQDAIDWLTWTLYYRRLPKNPNFYSLQGATAQHLSEHLSELVESAISGLEKSQCASVAEDTVSPLNLGYIAAFYYLRCRTIETFARSVTPDSNRDSILELLATADEFADIVVRTGERIGSQKLVEGDTPRKVKELLIAHMERTPLTNDLQSDQCTVLEKMPSLLCALVDVLSSNGWLAPALLVMQLGQRIVQALNHADSPLKQLPHASAAWIAEANKAGVNDLFDLMGMEDDERTQLLSGFTQQQAAAIAMVCNAVPVLDVQCVLSDEKVAPQQPVNVNLNIEREGDLEPVHAPFFPIERFEQWWVVVGEPKTKSLLGIKRVNLPKSNNTVSVEFEAPAVSGKHEIVVYVVSDSYDNSYHALKKDIGHTGWPILVATNSTQPMWQSYTWGEHSVIPRDGYGCPGTFPPEVSTKIRHTFRLPPQFYPFLKKLADDTPELKPYMYRLIQGKFTNDDYEEMFYKFAKPLKIYRKLIPKPYRTAEEQAREPEVSWESAWLSYRQRVAAEYNMSIMMREYLLGMLIAAFGANLWLQMHRQYRADMRLYYHEAPEHKVNWVVPRGDLI</sequence>
<dbReference type="FunFam" id="1.10.150.20:FF:000004">
    <property type="entry name" value="U5 small nuclear ribonucleoprotein helicase"/>
    <property type="match status" value="1"/>
</dbReference>
<dbReference type="SUPFAM" id="SSF52540">
    <property type="entry name" value="P-loop containing nucleoside triphosphate hydrolases"/>
    <property type="match status" value="3"/>
</dbReference>
<dbReference type="Pfam" id="PF00270">
    <property type="entry name" value="DEAD"/>
    <property type="match status" value="2"/>
</dbReference>
<dbReference type="FunFam" id="3.40.50.300:FF:003287">
    <property type="entry name" value="U5 small nuclear ribonucleoprotein 200 kDa helicase"/>
    <property type="match status" value="1"/>
</dbReference>
<dbReference type="Gene3D" id="3.40.50.300">
    <property type="entry name" value="P-loop containing nucleotide triphosphate hydrolases"/>
    <property type="match status" value="4"/>
</dbReference>
<evidence type="ECO:0000259" key="11">
    <source>
        <dbReference type="PROSITE" id="PS51194"/>
    </source>
</evidence>
<dbReference type="InterPro" id="IPR035892">
    <property type="entry name" value="C2_domain_sf"/>
</dbReference>
<evidence type="ECO:0000313" key="13">
    <source>
        <dbReference type="Proteomes" id="UP000236319"/>
    </source>
</evidence>
<evidence type="ECO:0000256" key="6">
    <source>
        <dbReference type="ARBA" id="ARBA00022840"/>
    </source>
</evidence>
<name>A0A2H6KJB2_9APIC</name>
<reference evidence="12 13" key="1">
    <citation type="journal article" date="2017" name="BMC Genomics">
        <title>Whole-genome assembly of Babesia ovata and comparative genomics between closely related pathogens.</title>
        <authorList>
            <person name="Yamagishi J."/>
            <person name="Asada M."/>
            <person name="Hakimi H."/>
            <person name="Tanaka T.Q."/>
            <person name="Sugimoto C."/>
            <person name="Kawazu S."/>
        </authorList>
    </citation>
    <scope>NUCLEOTIDE SEQUENCE [LARGE SCALE GENOMIC DNA]</scope>
    <source>
        <strain evidence="12 13">Miyake</strain>
    </source>
</reference>
<evidence type="ECO:0000256" key="2">
    <source>
        <dbReference type="ARBA" id="ARBA00022737"/>
    </source>
</evidence>
<dbReference type="InterPro" id="IPR050474">
    <property type="entry name" value="Hel308_SKI2-like"/>
</dbReference>
<dbReference type="FunFam" id="1.10.10.10:FF:000024">
    <property type="entry name" value="U5 small nuclear ribonucleoprotein helicase"/>
    <property type="match status" value="1"/>
</dbReference>
<dbReference type="SUPFAM" id="SSF81296">
    <property type="entry name" value="E set domains"/>
    <property type="match status" value="1"/>
</dbReference>
<dbReference type="InterPro" id="IPR014756">
    <property type="entry name" value="Ig_E-set"/>
</dbReference>
<evidence type="ECO:0000256" key="9">
    <source>
        <dbReference type="SAM" id="Phobius"/>
    </source>
</evidence>
<dbReference type="GO" id="GO:0003676">
    <property type="term" value="F:nucleic acid binding"/>
    <property type="evidence" value="ECO:0007669"/>
    <property type="project" value="InterPro"/>
</dbReference>
<dbReference type="Gene3D" id="1.10.3380.10">
    <property type="entry name" value="Sec63 N-terminal domain-like domain"/>
    <property type="match status" value="2"/>
</dbReference>
<dbReference type="GO" id="GO:0005634">
    <property type="term" value="C:nucleus"/>
    <property type="evidence" value="ECO:0007669"/>
    <property type="project" value="TreeGrafter"/>
</dbReference>
<dbReference type="FunFam" id="1.10.10.10:FF:000012">
    <property type="entry name" value="U5 small nuclear ribonucleoprotein helicase"/>
    <property type="match status" value="1"/>
</dbReference>
<protein>
    <recommendedName>
        <fullName evidence="7">U5 small nuclear ribonucleoprotein 200 kDa helicase</fullName>
    </recommendedName>
</protein>
<keyword evidence="13" id="KW-1185">Reference proteome</keyword>
<feature type="domain" description="Helicase C-terminal" evidence="11">
    <location>
        <begin position="643"/>
        <end position="877"/>
    </location>
</feature>
<keyword evidence="9" id="KW-0812">Transmembrane</keyword>
<dbReference type="Pfam" id="PF02889">
    <property type="entry name" value="Sec63"/>
    <property type="match status" value="2"/>
</dbReference>
<accession>A0A2H6KJB2</accession>
<dbReference type="GeneID" id="39876841"/>
<keyword evidence="6" id="KW-0067">ATP-binding</keyword>
<dbReference type="InterPro" id="IPR041094">
    <property type="entry name" value="Brr2_helicase_PWI"/>
</dbReference>
<evidence type="ECO:0000256" key="1">
    <source>
        <dbReference type="ARBA" id="ARBA00010140"/>
    </source>
</evidence>
<dbReference type="InterPro" id="IPR014001">
    <property type="entry name" value="Helicase_ATP-bd"/>
</dbReference>
<dbReference type="PANTHER" id="PTHR47961:SF4">
    <property type="entry name" value="ACTIVATING SIGNAL COINTEGRATOR 1 COMPLEX SUBUNIT 3"/>
    <property type="match status" value="1"/>
</dbReference>
<comment type="similarity">
    <text evidence="1">Belongs to the helicase family. SKI2 subfamily.</text>
</comment>
<dbReference type="GO" id="GO:0006397">
    <property type="term" value="P:mRNA processing"/>
    <property type="evidence" value="ECO:0007669"/>
    <property type="project" value="UniProtKB-ARBA"/>
</dbReference>
<dbReference type="VEuPathDB" id="PiroplasmaDB:BOVATA_045640"/>
<evidence type="ECO:0000256" key="7">
    <source>
        <dbReference type="ARBA" id="ARBA00034541"/>
    </source>
</evidence>
<evidence type="ECO:0000313" key="12">
    <source>
        <dbReference type="EMBL" id="GBE63071.1"/>
    </source>
</evidence>
<keyword evidence="5" id="KW-0347">Helicase</keyword>
<evidence type="ECO:0000256" key="8">
    <source>
        <dbReference type="SAM" id="MobiDB-lite"/>
    </source>
</evidence>
<dbReference type="GO" id="GO:0004386">
    <property type="term" value="F:helicase activity"/>
    <property type="evidence" value="ECO:0007669"/>
    <property type="project" value="UniProtKB-KW"/>
</dbReference>
<proteinExistence type="inferred from homology"/>
<dbReference type="Proteomes" id="UP000236319">
    <property type="component" value="Unassembled WGS sequence"/>
</dbReference>
<dbReference type="InterPro" id="IPR027417">
    <property type="entry name" value="P-loop_NTPase"/>
</dbReference>
<dbReference type="OrthoDB" id="5575at2759"/>
<dbReference type="InterPro" id="IPR036388">
    <property type="entry name" value="WH-like_DNA-bd_sf"/>
</dbReference>
<dbReference type="InterPro" id="IPR011545">
    <property type="entry name" value="DEAD/DEAH_box_helicase_dom"/>
</dbReference>
<feature type="domain" description="Helicase ATP-binding" evidence="10">
    <location>
        <begin position="1319"/>
        <end position="1493"/>
    </location>
</feature>
<comment type="caution">
    <text evidence="12">The sequence shown here is derived from an EMBL/GenBank/DDBJ whole genome shotgun (WGS) entry which is preliminary data.</text>
</comment>
<gene>
    <name evidence="12" type="ORF">BOVATA_045640</name>
</gene>
<keyword evidence="9" id="KW-0472">Membrane</keyword>
<dbReference type="InterPro" id="IPR004179">
    <property type="entry name" value="Sec63-dom"/>
</dbReference>
<feature type="region of interest" description="Disordered" evidence="8">
    <location>
        <begin position="160"/>
        <end position="186"/>
    </location>
</feature>
<dbReference type="InterPro" id="IPR057842">
    <property type="entry name" value="WH_MER3"/>
</dbReference>
<evidence type="ECO:0000256" key="4">
    <source>
        <dbReference type="ARBA" id="ARBA00022801"/>
    </source>
</evidence>
<keyword evidence="4" id="KW-0378">Hydrolase</keyword>
<dbReference type="PROSITE" id="PS51194">
    <property type="entry name" value="HELICASE_CTER"/>
    <property type="match status" value="1"/>
</dbReference>
<dbReference type="Pfam" id="PF00271">
    <property type="entry name" value="Helicase_C"/>
    <property type="match status" value="1"/>
</dbReference>
<dbReference type="InterPro" id="IPR036390">
    <property type="entry name" value="WH_DNA-bd_sf"/>
</dbReference>
<evidence type="ECO:0000259" key="10">
    <source>
        <dbReference type="PROSITE" id="PS51192"/>
    </source>
</evidence>
<organism evidence="12 13">
    <name type="scientific">Babesia ovata</name>
    <dbReference type="NCBI Taxonomy" id="189622"/>
    <lineage>
        <taxon>Eukaryota</taxon>
        <taxon>Sar</taxon>
        <taxon>Alveolata</taxon>
        <taxon>Apicomplexa</taxon>
        <taxon>Aconoidasida</taxon>
        <taxon>Piroplasmida</taxon>
        <taxon>Babesiidae</taxon>
        <taxon>Babesia</taxon>
    </lineage>
</organism>
<dbReference type="FunFam" id="1.10.3380.10:FF:000001">
    <property type="entry name" value="U5 small nuclear ribonucleoprotein helicase"/>
    <property type="match status" value="1"/>
</dbReference>
<dbReference type="SUPFAM" id="SSF158702">
    <property type="entry name" value="Sec63 N-terminal domain-like"/>
    <property type="match status" value="2"/>
</dbReference>
<dbReference type="PIRSF" id="PIRSF039073">
    <property type="entry name" value="BRR2"/>
    <property type="match status" value="1"/>
</dbReference>
<dbReference type="PROSITE" id="PS51192">
    <property type="entry name" value="HELICASE_ATP_BIND_1"/>
    <property type="match status" value="2"/>
</dbReference>
<dbReference type="SMART" id="SM00490">
    <property type="entry name" value="HELICc"/>
    <property type="match status" value="2"/>
</dbReference>
<dbReference type="SMART" id="SM00973">
    <property type="entry name" value="Sec63"/>
    <property type="match status" value="2"/>
</dbReference>
<dbReference type="CDD" id="cd18795">
    <property type="entry name" value="SF2_C_Ski2"/>
    <property type="match status" value="1"/>
</dbReference>